<feature type="domain" description="Glycosyltransferase subfamily 4-like N-terminal" evidence="2">
    <location>
        <begin position="54"/>
        <end position="189"/>
    </location>
</feature>
<organism evidence="3 4">
    <name type="scientific">Eiseniibacteriota bacterium</name>
    <dbReference type="NCBI Taxonomy" id="2212470"/>
    <lineage>
        <taxon>Bacteria</taxon>
        <taxon>Candidatus Eiseniibacteriota</taxon>
    </lineage>
</organism>
<dbReference type="EMBL" id="JAHJDP010000092">
    <property type="protein sequence ID" value="MBU2692449.1"/>
    <property type="molecule type" value="Genomic_DNA"/>
</dbReference>
<dbReference type="InterPro" id="IPR028098">
    <property type="entry name" value="Glyco_trans_4-like_N"/>
</dbReference>
<dbReference type="Pfam" id="PF13439">
    <property type="entry name" value="Glyco_transf_4"/>
    <property type="match status" value="1"/>
</dbReference>
<protein>
    <submittedName>
        <fullName evidence="3">Glycosyltransferase</fullName>
        <ecNumber evidence="3">2.4.-.-</ecNumber>
    </submittedName>
</protein>
<sequence length="365" mass="41753">MKVALVHDWLTGMRGGEKCLEVLCEIYPEAPIYTLVYRKGAVSPLINSHEIRTSFIQNLPRGIKHYRWYLPLFPAAIERFDLRGYDLIISTSHCVAKGVIVHPESRHLCYCHTPIRYIWGSYEEYFGGPRSSSMSGRMMTLLSPWMRVWDVISSRRVDHFVANSHAVAERIRRYYDRTASVVHPWVDTDAFQIGSEPGPDAPYLILTALVPYKKTELAITAATRLGRKVVVVGEGPERRRLERLAGSDVRFLGWLETGELRTHYRNCRALLFPGEEDFGIVPLEAMACGRPVIAYGRGGALETVVDGTTGIFFNEPTPESLSEAILKLESMEWDSEKIRERALAFSRQRYRDQMETEIEKVLRNR</sequence>
<dbReference type="PANTHER" id="PTHR45947:SF3">
    <property type="entry name" value="SULFOQUINOVOSYL TRANSFERASE SQD2"/>
    <property type="match status" value="1"/>
</dbReference>
<dbReference type="InterPro" id="IPR050194">
    <property type="entry name" value="Glycosyltransferase_grp1"/>
</dbReference>
<dbReference type="AlphaFoldDB" id="A0A948S241"/>
<keyword evidence="3" id="KW-0328">Glycosyltransferase</keyword>
<accession>A0A948S241</accession>
<gene>
    <name evidence="3" type="ORF">KJ970_16110</name>
</gene>
<evidence type="ECO:0000259" key="1">
    <source>
        <dbReference type="Pfam" id="PF00534"/>
    </source>
</evidence>
<dbReference type="Pfam" id="PF00534">
    <property type="entry name" value="Glycos_transf_1"/>
    <property type="match status" value="1"/>
</dbReference>
<proteinExistence type="predicted"/>
<keyword evidence="3" id="KW-0808">Transferase</keyword>
<evidence type="ECO:0000259" key="2">
    <source>
        <dbReference type="Pfam" id="PF13439"/>
    </source>
</evidence>
<reference evidence="3" key="1">
    <citation type="submission" date="2021-05" db="EMBL/GenBank/DDBJ databases">
        <title>Energy efficiency and biological interactions define the core microbiome of deep oligotrophic groundwater.</title>
        <authorList>
            <person name="Mehrshad M."/>
            <person name="Lopez-Fernandez M."/>
            <person name="Bell E."/>
            <person name="Bernier-Latmani R."/>
            <person name="Bertilsson S."/>
            <person name="Dopson M."/>
        </authorList>
    </citation>
    <scope>NUCLEOTIDE SEQUENCE</scope>
    <source>
        <strain evidence="3">Modern_marine.mb.64</strain>
    </source>
</reference>
<dbReference type="PANTHER" id="PTHR45947">
    <property type="entry name" value="SULFOQUINOVOSYL TRANSFERASE SQD2"/>
    <property type="match status" value="1"/>
</dbReference>
<evidence type="ECO:0000313" key="4">
    <source>
        <dbReference type="Proteomes" id="UP000777784"/>
    </source>
</evidence>
<evidence type="ECO:0000313" key="3">
    <source>
        <dbReference type="EMBL" id="MBU2692449.1"/>
    </source>
</evidence>
<comment type="caution">
    <text evidence="3">The sequence shown here is derived from an EMBL/GenBank/DDBJ whole genome shotgun (WGS) entry which is preliminary data.</text>
</comment>
<dbReference type="InterPro" id="IPR001296">
    <property type="entry name" value="Glyco_trans_1"/>
</dbReference>
<dbReference type="Gene3D" id="3.40.50.2000">
    <property type="entry name" value="Glycogen Phosphorylase B"/>
    <property type="match status" value="2"/>
</dbReference>
<dbReference type="Proteomes" id="UP000777784">
    <property type="component" value="Unassembled WGS sequence"/>
</dbReference>
<dbReference type="EC" id="2.4.-.-" evidence="3"/>
<dbReference type="SUPFAM" id="SSF53756">
    <property type="entry name" value="UDP-Glycosyltransferase/glycogen phosphorylase"/>
    <property type="match status" value="1"/>
</dbReference>
<feature type="domain" description="Glycosyl transferase family 1" evidence="1">
    <location>
        <begin position="198"/>
        <end position="342"/>
    </location>
</feature>
<name>A0A948S241_UNCEI</name>
<dbReference type="GO" id="GO:0016757">
    <property type="term" value="F:glycosyltransferase activity"/>
    <property type="evidence" value="ECO:0007669"/>
    <property type="project" value="UniProtKB-KW"/>
</dbReference>